<proteinExistence type="predicted"/>
<organism evidence="1">
    <name type="scientific">freshwater metagenome</name>
    <dbReference type="NCBI Taxonomy" id="449393"/>
    <lineage>
        <taxon>unclassified sequences</taxon>
        <taxon>metagenomes</taxon>
        <taxon>ecological metagenomes</taxon>
    </lineage>
</organism>
<sequence length="55" mass="6028">MQVPDDSILIGIDEMTALVKGSGEDEWKVHGRANVHLLKGLPPRQLSHGDRIALL</sequence>
<name>A0A6J6EAT5_9ZZZZ</name>
<protein>
    <submittedName>
        <fullName evidence="1">Unannotated protein</fullName>
    </submittedName>
</protein>
<dbReference type="AlphaFoldDB" id="A0A6J6EAT5"/>
<dbReference type="EMBL" id="CAEZTJ010000132">
    <property type="protein sequence ID" value="CAB4573431.1"/>
    <property type="molecule type" value="Genomic_DNA"/>
</dbReference>
<evidence type="ECO:0000313" key="1">
    <source>
        <dbReference type="EMBL" id="CAB4573431.1"/>
    </source>
</evidence>
<gene>
    <name evidence="1" type="ORF">UFOPK1650_00837</name>
</gene>
<accession>A0A6J6EAT5</accession>
<reference evidence="1" key="1">
    <citation type="submission" date="2020-05" db="EMBL/GenBank/DDBJ databases">
        <authorList>
            <person name="Chiriac C."/>
            <person name="Salcher M."/>
            <person name="Ghai R."/>
            <person name="Kavagutti S V."/>
        </authorList>
    </citation>
    <scope>NUCLEOTIDE SEQUENCE</scope>
</reference>